<comment type="caution">
    <text evidence="4">The sequence shown here is derived from an EMBL/GenBank/DDBJ whole genome shotgun (WGS) entry which is preliminary data.</text>
</comment>
<protein>
    <submittedName>
        <fullName evidence="4">Basigin</fullName>
    </submittedName>
</protein>
<feature type="transmembrane region" description="Helical" evidence="2">
    <location>
        <begin position="153"/>
        <end position="174"/>
    </location>
</feature>
<keyword evidence="2" id="KW-0812">Transmembrane</keyword>
<reference evidence="4" key="1">
    <citation type="submission" date="2019-05" db="EMBL/GenBank/DDBJ databases">
        <title>Annotation for the trematode Fasciolopsis buski.</title>
        <authorList>
            <person name="Choi Y.-J."/>
        </authorList>
    </citation>
    <scope>NUCLEOTIDE SEQUENCE</scope>
    <source>
        <strain evidence="4">HT</strain>
        <tissue evidence="4">Whole worm</tissue>
    </source>
</reference>
<dbReference type="InterPro" id="IPR036179">
    <property type="entry name" value="Ig-like_dom_sf"/>
</dbReference>
<dbReference type="OrthoDB" id="5970915at2759"/>
<name>A0A8E0VF23_9TREM</name>
<accession>A0A8E0VF23</accession>
<sequence>MNFTCSGLISGNYTLVASAAGSSAVGSSFAMAAPILPVFPKTKRVLEGDVLRLICNPAGYPKPEGVYWSFSPLGVDQMEDNNAVAAAENQLGPLEANASNYQLQTSEGGIPNDTLRFTQLLMKDNGLYACNVSNIYGSDLTYVLVNVKDRWAALWPFIGIVIEVTVLVTAILLYERHQMRSKPNKLDVNAAPQDASSPSTKARTSGVLQQQRNATTEDADASKANAMEPV</sequence>
<dbReference type="InterPro" id="IPR003599">
    <property type="entry name" value="Ig_sub"/>
</dbReference>
<feature type="domain" description="Ig-like" evidence="3">
    <location>
        <begin position="34"/>
        <end position="141"/>
    </location>
</feature>
<keyword evidence="5" id="KW-1185">Reference proteome</keyword>
<dbReference type="Gene3D" id="2.60.40.10">
    <property type="entry name" value="Immunoglobulins"/>
    <property type="match status" value="1"/>
</dbReference>
<dbReference type="PROSITE" id="PS50835">
    <property type="entry name" value="IG_LIKE"/>
    <property type="match status" value="1"/>
</dbReference>
<organism evidence="4 5">
    <name type="scientific">Fasciolopsis buskii</name>
    <dbReference type="NCBI Taxonomy" id="27845"/>
    <lineage>
        <taxon>Eukaryota</taxon>
        <taxon>Metazoa</taxon>
        <taxon>Spiralia</taxon>
        <taxon>Lophotrochozoa</taxon>
        <taxon>Platyhelminthes</taxon>
        <taxon>Trematoda</taxon>
        <taxon>Digenea</taxon>
        <taxon>Plagiorchiida</taxon>
        <taxon>Echinostomata</taxon>
        <taxon>Echinostomatoidea</taxon>
        <taxon>Fasciolidae</taxon>
        <taxon>Fasciolopsis</taxon>
    </lineage>
</organism>
<evidence type="ECO:0000256" key="2">
    <source>
        <dbReference type="SAM" id="Phobius"/>
    </source>
</evidence>
<keyword evidence="2" id="KW-0472">Membrane</keyword>
<evidence type="ECO:0000313" key="4">
    <source>
        <dbReference type="EMBL" id="KAA0184177.1"/>
    </source>
</evidence>
<dbReference type="SMART" id="SM00409">
    <property type="entry name" value="IG"/>
    <property type="match status" value="1"/>
</dbReference>
<feature type="compositionally biased region" description="Polar residues" evidence="1">
    <location>
        <begin position="194"/>
        <end position="216"/>
    </location>
</feature>
<evidence type="ECO:0000256" key="1">
    <source>
        <dbReference type="SAM" id="MobiDB-lite"/>
    </source>
</evidence>
<keyword evidence="2" id="KW-1133">Transmembrane helix</keyword>
<dbReference type="SUPFAM" id="SSF48726">
    <property type="entry name" value="Immunoglobulin"/>
    <property type="match status" value="1"/>
</dbReference>
<feature type="region of interest" description="Disordered" evidence="1">
    <location>
        <begin position="184"/>
        <end position="230"/>
    </location>
</feature>
<gene>
    <name evidence="4" type="ORF">FBUS_04015</name>
</gene>
<dbReference type="InterPro" id="IPR007110">
    <property type="entry name" value="Ig-like_dom"/>
</dbReference>
<dbReference type="Proteomes" id="UP000728185">
    <property type="component" value="Unassembled WGS sequence"/>
</dbReference>
<dbReference type="AlphaFoldDB" id="A0A8E0VF23"/>
<proteinExistence type="predicted"/>
<evidence type="ECO:0000313" key="5">
    <source>
        <dbReference type="Proteomes" id="UP000728185"/>
    </source>
</evidence>
<evidence type="ECO:0000259" key="3">
    <source>
        <dbReference type="PROSITE" id="PS50835"/>
    </source>
</evidence>
<dbReference type="InterPro" id="IPR013783">
    <property type="entry name" value="Ig-like_fold"/>
</dbReference>
<dbReference type="EMBL" id="LUCM01011285">
    <property type="protein sequence ID" value="KAA0184177.1"/>
    <property type="molecule type" value="Genomic_DNA"/>
</dbReference>